<proteinExistence type="predicted"/>
<sequence length="223" mass="25126">MRKRGMRTKSTLLSLFVALSIISVIPSIHAEPSVEIILEKTTYTYCEKLFYTIEVSEIIDESAIIHIRDESGKGSSAIPILITELQTPVPSLIPFEKEIFPLGKYFIDVDYSGVQVTAEFNLIDSNSTCIPELIKPIMANWLSGNISDGFLMDAFEKYVDKKIVSIPIEINEKNVYDITIPDWVKNVGYWWLGDAISDEDLGNTLNYLIDKKIISFSSDSSEI</sequence>
<reference evidence="2" key="1">
    <citation type="submission" date="2015-03" db="EMBL/GenBank/DDBJ databases">
        <title>Characterization of two novel Thaumarchaeota isolated from the Northern Adriatic Sea.</title>
        <authorList>
            <person name="Bayer B."/>
            <person name="Vojvoda J."/>
            <person name="Offre P."/>
            <person name="Srivastava A."/>
            <person name="Elisabeth N."/>
            <person name="Garcia J.A.L."/>
            <person name="Schleper C."/>
            <person name="Herndl G.J."/>
        </authorList>
    </citation>
    <scope>NUCLEOTIDE SEQUENCE [LARGE SCALE GENOMIC DNA]</scope>
    <source>
        <strain evidence="2">NF5</strain>
    </source>
</reference>
<evidence type="ECO:0000313" key="2">
    <source>
        <dbReference type="Proteomes" id="UP000032408"/>
    </source>
</evidence>
<dbReference type="AlphaFoldDB" id="A0A0D5C0S6"/>
<accession>A0A0D5C0S6</accession>
<organism evidence="1 2">
    <name type="scientific">Nitrosopumilus adriaticus</name>
    <dbReference type="NCBI Taxonomy" id="1580092"/>
    <lineage>
        <taxon>Archaea</taxon>
        <taxon>Nitrososphaerota</taxon>
        <taxon>Nitrososphaeria</taxon>
        <taxon>Nitrosopumilales</taxon>
        <taxon>Nitrosopumilaceae</taxon>
        <taxon>Nitrosopumilus</taxon>
    </lineage>
</organism>
<protein>
    <submittedName>
        <fullName evidence="1">Uncharacterized protein</fullName>
    </submittedName>
</protein>
<dbReference type="STRING" id="1580092.NADRNF5_0689"/>
<dbReference type="KEGG" id="nin:NADRNF5_0689"/>
<gene>
    <name evidence="1" type="ORF">NADRNF5_0689</name>
</gene>
<dbReference type="EMBL" id="CP011070">
    <property type="protein sequence ID" value="AJW70384.1"/>
    <property type="molecule type" value="Genomic_DNA"/>
</dbReference>
<evidence type="ECO:0000313" key="1">
    <source>
        <dbReference type="EMBL" id="AJW70384.1"/>
    </source>
</evidence>
<dbReference type="Proteomes" id="UP000032408">
    <property type="component" value="Chromosome"/>
</dbReference>
<reference evidence="1 2" key="2">
    <citation type="journal article" date="2016" name="ISME J.">
        <title>Physiological and genomic characterization of two novel marine thaumarchaeal strains indicates niche differentiation.</title>
        <authorList>
            <person name="Bayer B."/>
            <person name="Vojvoda J."/>
            <person name="Offre P."/>
            <person name="Alves R.J."/>
            <person name="Elisabeth N.H."/>
            <person name="Garcia J.A."/>
            <person name="Volland J.M."/>
            <person name="Srivastava A."/>
            <person name="Schleper C."/>
            <person name="Herndl G.J."/>
        </authorList>
    </citation>
    <scope>NUCLEOTIDE SEQUENCE [LARGE SCALE GENOMIC DNA]</scope>
    <source>
        <strain evidence="1 2">NF5</strain>
    </source>
</reference>
<keyword evidence="2" id="KW-1185">Reference proteome</keyword>
<name>A0A0D5C0S6_9ARCH</name>
<dbReference type="HOGENOM" id="CLU_104045_0_0_2"/>